<dbReference type="GO" id="GO:0006888">
    <property type="term" value="P:endoplasmic reticulum to Golgi vesicle-mediated transport"/>
    <property type="evidence" value="ECO:0007669"/>
    <property type="project" value="TreeGrafter"/>
</dbReference>
<sequence length="552" mass="59634">MVLLAASVCTRGGKPVISRQFREMPRSRVEALLASFPKLISTGSQHTTIETDTVRYVYQPLEDLYMILITNKSSNILQDIDTLHLFARTVSDMCRSLDERDVLRNSFELLGAFDEIVSLGYRENVGLAQIKTFLEMESQEEKIQEIIERNKELEAQEELKRRAKQLEMQRREAARRGQMAYSGNSGGFGASGGYQGVRQFEGATNTAPVVRDTGATPSSAPVKPAFKSKGMQLGKKSKTANLFGAEAEDEEPLPAQAAAPVSRAAPAAAATSAATASATTRPSSKTVDPIDLLPPVTQEGVHLVVKERISLQATRDGSLESLEVKGDLELRITDPTLSKVAVQVTPASTSSLLPASALQFKTHPHVDKAAWADGRLIKLRDANKPFPVRQNLGVLRWRATTKDETVVPLSVQCWPSPAEDGSGACDVMIEFELENKALQLQNVVIAVPLPPDVEAQIGEDPEHGTVDVGDGTIEWHIEAISEEAGVTSGQLEIKVNEGAADPDVFFPVSVDFVSPDKTLGDIVVDKVSLAGSAAPVTFSTQSVLSADGYYIN</sequence>
<dbReference type="OrthoDB" id="10266042at2759"/>
<keyword evidence="9 11" id="KW-0472">Membrane</keyword>
<keyword evidence="7 11" id="KW-0653">Protein transport</keyword>
<dbReference type="GeneID" id="37041303"/>
<dbReference type="GO" id="GO:0000139">
    <property type="term" value="C:Golgi membrane"/>
    <property type="evidence" value="ECO:0007669"/>
    <property type="project" value="UniProtKB-SubCell"/>
</dbReference>
<evidence type="ECO:0000256" key="1">
    <source>
        <dbReference type="ARBA" id="ARBA00004255"/>
    </source>
</evidence>
<evidence type="ECO:0000259" key="14">
    <source>
        <dbReference type="PROSITE" id="PS51072"/>
    </source>
</evidence>
<keyword evidence="6 11" id="KW-0931">ER-Golgi transport</keyword>
<evidence type="ECO:0000256" key="2">
    <source>
        <dbReference type="ARBA" id="ARBA00010516"/>
    </source>
</evidence>
<evidence type="ECO:0000256" key="8">
    <source>
        <dbReference type="ARBA" id="ARBA00023034"/>
    </source>
</evidence>
<keyword evidence="16" id="KW-1185">Reference proteome</keyword>
<feature type="compositionally biased region" description="Low complexity" evidence="13">
    <location>
        <begin position="272"/>
        <end position="284"/>
    </location>
</feature>
<keyword evidence="8 11" id="KW-0333">Golgi apparatus</keyword>
<dbReference type="InterPro" id="IPR028565">
    <property type="entry name" value="MHD"/>
</dbReference>
<dbReference type="Gene3D" id="3.30.450.60">
    <property type="match status" value="1"/>
</dbReference>
<evidence type="ECO:0000256" key="12">
    <source>
        <dbReference type="SAM" id="Coils"/>
    </source>
</evidence>
<evidence type="ECO:0000256" key="3">
    <source>
        <dbReference type="ARBA" id="ARBA00011775"/>
    </source>
</evidence>
<dbReference type="Proteomes" id="UP000245768">
    <property type="component" value="Unassembled WGS sequence"/>
</dbReference>
<keyword evidence="12" id="KW-0175">Coiled coil</keyword>
<dbReference type="SUPFAM" id="SSF49447">
    <property type="entry name" value="Second domain of Mu2 adaptin subunit (ap50) of ap2 adaptor"/>
    <property type="match status" value="1"/>
</dbReference>
<dbReference type="InterPro" id="IPR011012">
    <property type="entry name" value="Longin-like_dom_sf"/>
</dbReference>
<dbReference type="PANTHER" id="PTHR10121">
    <property type="entry name" value="COATOMER SUBUNIT DELTA"/>
    <property type="match status" value="1"/>
</dbReference>
<evidence type="ECO:0000256" key="4">
    <source>
        <dbReference type="ARBA" id="ARBA00022448"/>
    </source>
</evidence>
<accession>A0A316YCB2</accession>
<keyword evidence="5 11" id="KW-0963">Cytoplasm</keyword>
<dbReference type="InterPro" id="IPR036168">
    <property type="entry name" value="AP2_Mu_C_sf"/>
</dbReference>
<proteinExistence type="inferred from homology"/>
<name>A0A316YCB2_9BASI</name>
<feature type="region of interest" description="Disordered" evidence="13">
    <location>
        <begin position="272"/>
        <end position="292"/>
    </location>
</feature>
<keyword evidence="4 11" id="KW-0813">Transport</keyword>
<dbReference type="CDD" id="cd14830">
    <property type="entry name" value="Delta_COP_N"/>
    <property type="match status" value="1"/>
</dbReference>
<evidence type="ECO:0000256" key="13">
    <source>
        <dbReference type="SAM" id="MobiDB-lite"/>
    </source>
</evidence>
<evidence type="ECO:0000256" key="10">
    <source>
        <dbReference type="ARBA" id="ARBA00023329"/>
    </source>
</evidence>
<keyword evidence="10" id="KW-0968">Cytoplasmic vesicle</keyword>
<evidence type="ECO:0000313" key="16">
    <source>
        <dbReference type="Proteomes" id="UP000245768"/>
    </source>
</evidence>
<dbReference type="RefSeq" id="XP_025374354.1">
    <property type="nucleotide sequence ID" value="XM_025519387.1"/>
</dbReference>
<evidence type="ECO:0000256" key="5">
    <source>
        <dbReference type="ARBA" id="ARBA00022490"/>
    </source>
</evidence>
<comment type="function">
    <text evidence="11">The coatomer is a cytosolic protein complex that binds to dilysine motifs and reversibly associates with Golgi non-clathrin-coated vesicles, which further mediate biosynthetic protein transport from the ER, via the Golgi up to the trans Golgi network.</text>
</comment>
<dbReference type="Pfam" id="PF00928">
    <property type="entry name" value="Adap_comp_sub"/>
    <property type="match status" value="1"/>
</dbReference>
<dbReference type="SUPFAM" id="SSF64356">
    <property type="entry name" value="SNARE-like"/>
    <property type="match status" value="1"/>
</dbReference>
<dbReference type="InterPro" id="IPR022775">
    <property type="entry name" value="AP_mu_sigma_su"/>
</dbReference>
<dbReference type="GO" id="GO:0030126">
    <property type="term" value="C:COPI vesicle coat"/>
    <property type="evidence" value="ECO:0007669"/>
    <property type="project" value="UniProtKB-UniRule"/>
</dbReference>
<evidence type="ECO:0000256" key="7">
    <source>
        <dbReference type="ARBA" id="ARBA00022927"/>
    </source>
</evidence>
<evidence type="ECO:0000313" key="15">
    <source>
        <dbReference type="EMBL" id="PWN87156.1"/>
    </source>
</evidence>
<dbReference type="InterPro" id="IPR027059">
    <property type="entry name" value="Coatomer_dsu"/>
</dbReference>
<evidence type="ECO:0000256" key="9">
    <source>
        <dbReference type="ARBA" id="ARBA00023136"/>
    </source>
</evidence>
<dbReference type="PROSITE" id="PS51072">
    <property type="entry name" value="MHD"/>
    <property type="match status" value="1"/>
</dbReference>
<dbReference type="FunFam" id="2.60.40.1170:FF:000045">
    <property type="entry name" value="Probable coatomer subunit delta"/>
    <property type="match status" value="1"/>
</dbReference>
<dbReference type="FunFam" id="3.30.450.60:FF:000003">
    <property type="entry name" value="Coatomer subunit delta"/>
    <property type="match status" value="1"/>
</dbReference>
<gene>
    <name evidence="15" type="ORF">FA10DRAFT_245838</name>
</gene>
<dbReference type="PANTHER" id="PTHR10121:SF0">
    <property type="entry name" value="COATOMER SUBUNIT DELTA"/>
    <property type="match status" value="1"/>
</dbReference>
<dbReference type="EMBL" id="KZ819641">
    <property type="protein sequence ID" value="PWN87156.1"/>
    <property type="molecule type" value="Genomic_DNA"/>
</dbReference>
<dbReference type="CDD" id="cd09254">
    <property type="entry name" value="AP_delta-COPI_MHD"/>
    <property type="match status" value="1"/>
</dbReference>
<feature type="region of interest" description="Disordered" evidence="13">
    <location>
        <begin position="208"/>
        <end position="233"/>
    </location>
</feature>
<protein>
    <recommendedName>
        <fullName evidence="11">Coatomer subunit delta</fullName>
    </recommendedName>
</protein>
<dbReference type="GO" id="GO:0051645">
    <property type="term" value="P:Golgi localization"/>
    <property type="evidence" value="ECO:0007669"/>
    <property type="project" value="TreeGrafter"/>
</dbReference>
<comment type="subunit">
    <text evidence="3 11">Oligomeric complex that consists of at least the alpha, beta, beta', gamma, delta, epsilon and zeta subunits.</text>
</comment>
<dbReference type="GO" id="GO:0006890">
    <property type="term" value="P:retrograde vesicle-mediated transport, Golgi to endoplasmic reticulum"/>
    <property type="evidence" value="ECO:0007669"/>
    <property type="project" value="UniProtKB-UniRule"/>
</dbReference>
<comment type="similarity">
    <text evidence="2 11">Belongs to the adaptor complexes medium subunit family. Delta-COP subfamily.</text>
</comment>
<dbReference type="Gene3D" id="2.60.40.1170">
    <property type="entry name" value="Mu homology domain, subdomain B"/>
    <property type="match status" value="2"/>
</dbReference>
<comment type="subcellular location">
    <subcellularLocation>
        <location evidence="11">Cytoplasm</location>
    </subcellularLocation>
    <subcellularLocation>
        <location evidence="1 11">Golgi apparatus membrane</location>
        <topology evidence="1 11">Peripheral membrane protein</topology>
        <orientation evidence="1 11">Cytoplasmic side</orientation>
    </subcellularLocation>
    <subcellularLocation>
        <location evidence="11">Cytoplasmic vesicle</location>
        <location evidence="11">COPI-coated vesicle membrane</location>
        <topology evidence="11">Peripheral membrane protein</topology>
        <orientation evidence="11">Cytoplasmic side</orientation>
    </subcellularLocation>
</comment>
<feature type="domain" description="MHD" evidence="14">
    <location>
        <begin position="298"/>
        <end position="552"/>
    </location>
</feature>
<dbReference type="Pfam" id="PF01217">
    <property type="entry name" value="Clat_adaptor_s"/>
    <property type="match status" value="1"/>
</dbReference>
<dbReference type="AlphaFoldDB" id="A0A316YCB2"/>
<evidence type="ECO:0000256" key="11">
    <source>
        <dbReference type="RuleBase" id="RU366052"/>
    </source>
</evidence>
<feature type="coiled-coil region" evidence="12">
    <location>
        <begin position="136"/>
        <end position="176"/>
    </location>
</feature>
<evidence type="ECO:0000256" key="6">
    <source>
        <dbReference type="ARBA" id="ARBA00022892"/>
    </source>
</evidence>
<dbReference type="InParanoid" id="A0A316YCB2"/>
<reference evidence="15 16" key="1">
    <citation type="journal article" date="2018" name="Mol. Biol. Evol.">
        <title>Broad Genomic Sampling Reveals a Smut Pathogenic Ancestry of the Fungal Clade Ustilaginomycotina.</title>
        <authorList>
            <person name="Kijpornyongpan T."/>
            <person name="Mondo S.J."/>
            <person name="Barry K."/>
            <person name="Sandor L."/>
            <person name="Lee J."/>
            <person name="Lipzen A."/>
            <person name="Pangilinan J."/>
            <person name="LaButti K."/>
            <person name="Hainaut M."/>
            <person name="Henrissat B."/>
            <person name="Grigoriev I.V."/>
            <person name="Spatafora J.W."/>
            <person name="Aime M.C."/>
        </authorList>
    </citation>
    <scope>NUCLEOTIDE SEQUENCE [LARGE SCALE GENOMIC DNA]</scope>
    <source>
        <strain evidence="15 16">MCA 4198</strain>
    </source>
</reference>
<dbReference type="GO" id="GO:0015031">
    <property type="term" value="P:protein transport"/>
    <property type="evidence" value="ECO:0007669"/>
    <property type="project" value="UniProtKB-KW"/>
</dbReference>
<organism evidence="15 16">
    <name type="scientific">Acaromyces ingoldii</name>
    <dbReference type="NCBI Taxonomy" id="215250"/>
    <lineage>
        <taxon>Eukaryota</taxon>
        <taxon>Fungi</taxon>
        <taxon>Dikarya</taxon>
        <taxon>Basidiomycota</taxon>
        <taxon>Ustilaginomycotina</taxon>
        <taxon>Exobasidiomycetes</taxon>
        <taxon>Exobasidiales</taxon>
        <taxon>Cryptobasidiaceae</taxon>
        <taxon>Acaromyces</taxon>
    </lineage>
</organism>
<dbReference type="STRING" id="215250.A0A316YCB2"/>